<evidence type="ECO:0000313" key="1">
    <source>
        <dbReference type="EMBL" id="NCJ07711.1"/>
    </source>
</evidence>
<protein>
    <submittedName>
        <fullName evidence="1">Uncharacterized protein</fullName>
    </submittedName>
</protein>
<accession>A0A8K2A0W4</accession>
<dbReference type="AlphaFoldDB" id="A0A8K2A0W4"/>
<organism evidence="1 2">
    <name type="scientific">Petrachloros mirabilis ULC683</name>
    <dbReference type="NCBI Taxonomy" id="2781853"/>
    <lineage>
        <taxon>Bacteria</taxon>
        <taxon>Bacillati</taxon>
        <taxon>Cyanobacteriota</taxon>
        <taxon>Cyanophyceae</taxon>
        <taxon>Synechococcales</taxon>
        <taxon>Petrachlorosaceae</taxon>
        <taxon>Petrachloros</taxon>
        <taxon>Petrachloros mirabilis</taxon>
    </lineage>
</organism>
<dbReference type="EMBL" id="WVIC01000031">
    <property type="protein sequence ID" value="NCJ07711.1"/>
    <property type="molecule type" value="Genomic_DNA"/>
</dbReference>
<name>A0A8K2A0W4_9CYAN</name>
<sequence length="129" mass="14754">MAKDQFFCAEASRQSGVDIIGTASTHRIYIAIEHAPPWESYDLESKGIPENLCELDEELDEAYDRYQTRFLLVYNERLKLEKGVRVLCFRKPPGLANAYDKQEFHLSDIQAVAPLVKEYVVEGSVSVRL</sequence>
<reference evidence="1" key="1">
    <citation type="submission" date="2019-12" db="EMBL/GenBank/DDBJ databases">
        <title>High-Quality draft genome sequences of three cyanobacteria isolated from the limestone walls of the Old Cathedral of Coimbra.</title>
        <authorList>
            <person name="Tiago I."/>
            <person name="Soares F."/>
            <person name="Portugal A."/>
        </authorList>
    </citation>
    <scope>NUCLEOTIDE SEQUENCE [LARGE SCALE GENOMIC DNA]</scope>
    <source>
        <strain evidence="1">C</strain>
    </source>
</reference>
<gene>
    <name evidence="1" type="ORF">GS597_14565</name>
</gene>
<keyword evidence="2" id="KW-1185">Reference proteome</keyword>
<comment type="caution">
    <text evidence="1">The sequence shown here is derived from an EMBL/GenBank/DDBJ whole genome shotgun (WGS) entry which is preliminary data.</text>
</comment>
<dbReference type="Proteomes" id="UP000607397">
    <property type="component" value="Unassembled WGS sequence"/>
</dbReference>
<dbReference type="RefSeq" id="WP_161826189.1">
    <property type="nucleotide sequence ID" value="NZ_WVIC01000031.1"/>
</dbReference>
<evidence type="ECO:0000313" key="2">
    <source>
        <dbReference type="Proteomes" id="UP000607397"/>
    </source>
</evidence>
<proteinExistence type="predicted"/>